<dbReference type="AlphaFoldDB" id="T0I2G2"/>
<accession>T0I2G2</accession>
<evidence type="ECO:0000256" key="6">
    <source>
        <dbReference type="ARBA" id="ARBA00023004"/>
    </source>
</evidence>
<keyword evidence="6" id="KW-0408">Iron</keyword>
<dbReference type="PATRIC" id="fig|1329909.3.peg.2797"/>
<dbReference type="InterPro" id="IPR000531">
    <property type="entry name" value="Beta-barrel_TonB"/>
</dbReference>
<evidence type="ECO:0000259" key="13">
    <source>
        <dbReference type="Pfam" id="PF00593"/>
    </source>
</evidence>
<evidence type="ECO:0000256" key="11">
    <source>
        <dbReference type="PROSITE-ProRule" id="PRU01360"/>
    </source>
</evidence>
<comment type="subcellular location">
    <subcellularLocation>
        <location evidence="1 11">Cell outer membrane</location>
        <topology evidence="1 11">Multi-pass membrane protein</topology>
    </subcellularLocation>
</comment>
<keyword evidence="4" id="KW-0410">Iron transport</keyword>
<evidence type="ECO:0000256" key="3">
    <source>
        <dbReference type="ARBA" id="ARBA00022452"/>
    </source>
</evidence>
<dbReference type="InterPro" id="IPR012910">
    <property type="entry name" value="Plug_dom"/>
</dbReference>
<evidence type="ECO:0008006" key="17">
    <source>
        <dbReference type="Google" id="ProtNLM"/>
    </source>
</evidence>
<keyword evidence="7" id="KW-0406">Ion transport</keyword>
<keyword evidence="8 12" id="KW-0798">TonB box</keyword>
<dbReference type="Pfam" id="PF00593">
    <property type="entry name" value="TonB_dep_Rec_b-barrel"/>
    <property type="match status" value="1"/>
</dbReference>
<dbReference type="Proteomes" id="UP000015525">
    <property type="component" value="Unassembled WGS sequence"/>
</dbReference>
<dbReference type="Gene3D" id="2.40.170.20">
    <property type="entry name" value="TonB-dependent receptor, beta-barrel domain"/>
    <property type="match status" value="1"/>
</dbReference>
<feature type="domain" description="TonB-dependent receptor-like beta-barrel" evidence="13">
    <location>
        <begin position="243"/>
        <end position="668"/>
    </location>
</feature>
<evidence type="ECO:0000313" key="15">
    <source>
        <dbReference type="EMBL" id="EQB03814.1"/>
    </source>
</evidence>
<dbReference type="PROSITE" id="PS52016">
    <property type="entry name" value="TONB_DEPENDENT_REC_3"/>
    <property type="match status" value="1"/>
</dbReference>
<gene>
    <name evidence="15" type="ORF">L288_14540</name>
</gene>
<evidence type="ECO:0000256" key="10">
    <source>
        <dbReference type="ARBA" id="ARBA00023237"/>
    </source>
</evidence>
<protein>
    <recommendedName>
        <fullName evidence="17">TonB-denpendent receptor</fullName>
    </recommendedName>
</protein>
<comment type="similarity">
    <text evidence="11 12">Belongs to the TonB-dependent receptor family.</text>
</comment>
<dbReference type="SUPFAM" id="SSF56935">
    <property type="entry name" value="Porins"/>
    <property type="match status" value="1"/>
</dbReference>
<keyword evidence="5 11" id="KW-0812">Transmembrane</keyword>
<dbReference type="GO" id="GO:0006826">
    <property type="term" value="P:iron ion transport"/>
    <property type="evidence" value="ECO:0007669"/>
    <property type="project" value="UniProtKB-KW"/>
</dbReference>
<keyword evidence="3 11" id="KW-1134">Transmembrane beta strand</keyword>
<dbReference type="PANTHER" id="PTHR32552:SF81">
    <property type="entry name" value="TONB-DEPENDENT OUTER MEMBRANE RECEPTOR"/>
    <property type="match status" value="1"/>
</dbReference>
<evidence type="ECO:0000256" key="8">
    <source>
        <dbReference type="ARBA" id="ARBA00023077"/>
    </source>
</evidence>
<sequence>MAIQAITGEDLAQRGVLRPEDLNAVAPGVNIGTAGNYPQVYVRGVGNYSANSFAEGAVAVNLNGVYVSRPWATRASFFDLDRVEILKGPQGTLYGRNASGGAVNVIYARPKLGSRSGFMEVEAGNYDLLRGTAAVNLPVGDTLAIRASGQIVHRNGYLSDGADDDKSQAARLQLLYEPDSTFSLLLTGAYQHIGGVGAGGVPLPRISGKSAWTSVTDPSLEPIYAGEPGVGPFLTRPTTAQNVNIDVLHVSAEMNWDLGPATLTVIPAYRRGKLEDLHNLTGFRTTDSEIDHQTSVEARLANESAAFKWVAGGFYFDEHQKRGDKPYSLVADIGPATAVLDVDQKSRSYAAFGQATYSLTEALRLTGGLRYTYERKTLGGPTTNYQLPMPGVGCAPPYVFNPATPYPPQFCTFSSRMDNRRTFKQVSWKAGVEYDVAPNSLLFFNASTGFKSGGYYPAPLPNSFGPEKVLAFELGSKNRFFDNKLQLNLEAFYWKYKGQQQSYFSATSIPGYFTFATVNAGKARIFGIDADIAFRPTDADTFNLQVEYINTKYQKFTITNYTSLGPPVTGCDIGQLSPDGATRPIDCAGFPLVRTPKWSGTASYSHRFELSSGFAIEPGASVQFASSSWLSVEYLGTERQDAYAMLDASLAFYAPGNQLSLTVFARNLTNEAVITQANRHLFIHPAPANPNGGADGLIVGSIRAPRTYGARLRYNF</sequence>
<keyword evidence="9 11" id="KW-0472">Membrane</keyword>
<dbReference type="RefSeq" id="WP_021239024.1">
    <property type="nucleotide sequence ID" value="NZ_ATHO01000131.1"/>
</dbReference>
<organism evidence="15 16">
    <name type="scientific">Sphingobium quisquiliarum P25</name>
    <dbReference type="NCBI Taxonomy" id="1329909"/>
    <lineage>
        <taxon>Bacteria</taxon>
        <taxon>Pseudomonadati</taxon>
        <taxon>Pseudomonadota</taxon>
        <taxon>Alphaproteobacteria</taxon>
        <taxon>Sphingomonadales</taxon>
        <taxon>Sphingomonadaceae</taxon>
        <taxon>Sphingobium</taxon>
    </lineage>
</organism>
<evidence type="ECO:0000256" key="12">
    <source>
        <dbReference type="RuleBase" id="RU003357"/>
    </source>
</evidence>
<dbReference type="EMBL" id="ATHO01000131">
    <property type="protein sequence ID" value="EQB03814.1"/>
    <property type="molecule type" value="Genomic_DNA"/>
</dbReference>
<feature type="domain" description="TonB-dependent receptor plug" evidence="14">
    <location>
        <begin position="2"/>
        <end position="102"/>
    </location>
</feature>
<comment type="caution">
    <text evidence="15">The sequence shown here is derived from an EMBL/GenBank/DDBJ whole genome shotgun (WGS) entry which is preliminary data.</text>
</comment>
<evidence type="ECO:0000256" key="7">
    <source>
        <dbReference type="ARBA" id="ARBA00023065"/>
    </source>
</evidence>
<reference evidence="15 16" key="1">
    <citation type="journal article" date="2013" name="Genome Announc.">
        <title>Draft Genome Sequence of Sphingobium quisquiliarum Strain P25T, a Novel Hexachlorocyclohexane (HCH)-Degrading Bacterium Isolated from an HCH Dumpsite.</title>
        <authorList>
            <person name="Kumar Singh A."/>
            <person name="Sangwan N."/>
            <person name="Sharma A."/>
            <person name="Gupta V."/>
            <person name="Khurana J.P."/>
            <person name="Lal R."/>
        </authorList>
    </citation>
    <scope>NUCLEOTIDE SEQUENCE [LARGE SCALE GENOMIC DNA]</scope>
    <source>
        <strain evidence="15 16">P25</strain>
    </source>
</reference>
<keyword evidence="16" id="KW-1185">Reference proteome</keyword>
<dbReference type="Pfam" id="PF07715">
    <property type="entry name" value="Plug"/>
    <property type="match status" value="1"/>
</dbReference>
<keyword evidence="2 11" id="KW-0813">Transport</keyword>
<evidence type="ECO:0000313" key="16">
    <source>
        <dbReference type="Proteomes" id="UP000015525"/>
    </source>
</evidence>
<dbReference type="InterPro" id="IPR036942">
    <property type="entry name" value="Beta-barrel_TonB_sf"/>
</dbReference>
<name>T0I2G2_9SPHN</name>
<dbReference type="InterPro" id="IPR039426">
    <property type="entry name" value="TonB-dep_rcpt-like"/>
</dbReference>
<evidence type="ECO:0000259" key="14">
    <source>
        <dbReference type="Pfam" id="PF07715"/>
    </source>
</evidence>
<evidence type="ECO:0000256" key="1">
    <source>
        <dbReference type="ARBA" id="ARBA00004571"/>
    </source>
</evidence>
<dbReference type="GO" id="GO:0009279">
    <property type="term" value="C:cell outer membrane"/>
    <property type="evidence" value="ECO:0007669"/>
    <property type="project" value="UniProtKB-SubCell"/>
</dbReference>
<evidence type="ECO:0000256" key="4">
    <source>
        <dbReference type="ARBA" id="ARBA00022496"/>
    </source>
</evidence>
<evidence type="ECO:0000256" key="2">
    <source>
        <dbReference type="ARBA" id="ARBA00022448"/>
    </source>
</evidence>
<evidence type="ECO:0000256" key="9">
    <source>
        <dbReference type="ARBA" id="ARBA00023136"/>
    </source>
</evidence>
<dbReference type="PANTHER" id="PTHR32552">
    <property type="entry name" value="FERRICHROME IRON RECEPTOR-RELATED"/>
    <property type="match status" value="1"/>
</dbReference>
<evidence type="ECO:0000256" key="5">
    <source>
        <dbReference type="ARBA" id="ARBA00022692"/>
    </source>
</evidence>
<proteinExistence type="inferred from homology"/>
<keyword evidence="10 11" id="KW-0998">Cell outer membrane</keyword>